<name>A0A4Y3WP69_9PSEU</name>
<dbReference type="RefSeq" id="WP_141278601.1">
    <property type="nucleotide sequence ID" value="NZ_BAAARZ010000019.1"/>
</dbReference>
<dbReference type="AlphaFoldDB" id="A0A4Y3WP69"/>
<keyword evidence="4" id="KW-1185">Reference proteome</keyword>
<evidence type="ECO:0000313" key="3">
    <source>
        <dbReference type="EMBL" id="GEC20061.1"/>
    </source>
</evidence>
<feature type="region of interest" description="Disordered" evidence="1">
    <location>
        <begin position="32"/>
        <end position="61"/>
    </location>
</feature>
<feature type="compositionally biased region" description="Pro residues" evidence="1">
    <location>
        <begin position="32"/>
        <end position="43"/>
    </location>
</feature>
<gene>
    <name evidence="3" type="ORF">PHY01_23440</name>
</gene>
<keyword evidence="2" id="KW-0732">Signal</keyword>
<evidence type="ECO:0008006" key="5">
    <source>
        <dbReference type="Google" id="ProtNLM"/>
    </source>
</evidence>
<comment type="caution">
    <text evidence="3">The sequence shown here is derived from an EMBL/GenBank/DDBJ whole genome shotgun (WGS) entry which is preliminary data.</text>
</comment>
<dbReference type="PROSITE" id="PS51257">
    <property type="entry name" value="PROKAR_LIPOPROTEIN"/>
    <property type="match status" value="1"/>
</dbReference>
<feature type="signal peptide" evidence="2">
    <location>
        <begin position="1"/>
        <end position="25"/>
    </location>
</feature>
<protein>
    <recommendedName>
        <fullName evidence="5">Bacterial spore germination immunoglobulin-like domain-containing protein</fullName>
    </recommendedName>
</protein>
<evidence type="ECO:0000256" key="2">
    <source>
        <dbReference type="SAM" id="SignalP"/>
    </source>
</evidence>
<feature type="chain" id="PRO_5038840255" description="Bacterial spore germination immunoglobulin-like domain-containing protein" evidence="2">
    <location>
        <begin position="26"/>
        <end position="261"/>
    </location>
</feature>
<accession>A0A4Y3WP69</accession>
<evidence type="ECO:0000313" key="4">
    <source>
        <dbReference type="Proteomes" id="UP000320338"/>
    </source>
</evidence>
<feature type="compositionally biased region" description="Pro residues" evidence="1">
    <location>
        <begin position="51"/>
        <end position="61"/>
    </location>
</feature>
<evidence type="ECO:0000256" key="1">
    <source>
        <dbReference type="SAM" id="MobiDB-lite"/>
    </source>
</evidence>
<reference evidence="3 4" key="1">
    <citation type="submission" date="2019-06" db="EMBL/GenBank/DDBJ databases">
        <title>Whole genome shotgun sequence of Pseudonocardia hydrocarbonoxydans NBRC 14498.</title>
        <authorList>
            <person name="Hosoyama A."/>
            <person name="Uohara A."/>
            <person name="Ohji S."/>
            <person name="Ichikawa N."/>
        </authorList>
    </citation>
    <scope>NUCLEOTIDE SEQUENCE [LARGE SCALE GENOMIC DNA]</scope>
    <source>
        <strain evidence="3 4">NBRC 14498</strain>
    </source>
</reference>
<organism evidence="3 4">
    <name type="scientific">Pseudonocardia hydrocarbonoxydans</name>
    <dbReference type="NCBI Taxonomy" id="76726"/>
    <lineage>
        <taxon>Bacteria</taxon>
        <taxon>Bacillati</taxon>
        <taxon>Actinomycetota</taxon>
        <taxon>Actinomycetes</taxon>
        <taxon>Pseudonocardiales</taxon>
        <taxon>Pseudonocardiaceae</taxon>
        <taxon>Pseudonocardia</taxon>
    </lineage>
</organism>
<dbReference type="Proteomes" id="UP000320338">
    <property type="component" value="Unassembled WGS sequence"/>
</dbReference>
<sequence length="261" mass="26208">MPTPARYRTALPAALLAVAAPVTLAACGATAPPPAVPAAPPSAPVATAPVEPAPTAAPAPPAAFDHLPLWPFADAGQARAWQESSRSGGHQPWHLDPAATALAFTGGYLGFSGIDRVTGVTVSGDEAWVGVGLALPDGRDSTAAQVHLARLGTGDDAPWEVVGTRDTDLVLDTPRYGAAVRSPLTVGGTITGVDESLRVRVLGPDGPVGEHCCSPAGGEATRWSVGVPLTDPPAGVLTVVVSTGGHVADVERFAITGVRVG</sequence>
<proteinExistence type="predicted"/>
<dbReference type="OrthoDB" id="4568594at2"/>
<dbReference type="EMBL" id="BJNG01000017">
    <property type="protein sequence ID" value="GEC20061.1"/>
    <property type="molecule type" value="Genomic_DNA"/>
</dbReference>